<evidence type="ECO:0000313" key="2">
    <source>
        <dbReference type="EMBL" id="GMI21355.1"/>
    </source>
</evidence>
<dbReference type="EMBL" id="BRYB01001240">
    <property type="protein sequence ID" value="GMI21355.1"/>
    <property type="molecule type" value="Genomic_DNA"/>
</dbReference>
<feature type="transmembrane region" description="Helical" evidence="1">
    <location>
        <begin position="30"/>
        <end position="55"/>
    </location>
</feature>
<protein>
    <submittedName>
        <fullName evidence="2">Uncharacterized protein</fullName>
    </submittedName>
</protein>
<accession>A0ABQ6M8B2</accession>
<keyword evidence="3" id="KW-1185">Reference proteome</keyword>
<dbReference type="Gene3D" id="2.60.120.650">
    <property type="entry name" value="Cupin"/>
    <property type="match status" value="1"/>
</dbReference>
<evidence type="ECO:0000313" key="3">
    <source>
        <dbReference type="Proteomes" id="UP001165060"/>
    </source>
</evidence>
<name>A0ABQ6M8B2_9STRA</name>
<reference evidence="2 3" key="1">
    <citation type="journal article" date="2023" name="Commun. Biol.">
        <title>Genome analysis of Parmales, the sister group of diatoms, reveals the evolutionary specialization of diatoms from phago-mixotrophs to photoautotrophs.</title>
        <authorList>
            <person name="Ban H."/>
            <person name="Sato S."/>
            <person name="Yoshikawa S."/>
            <person name="Yamada K."/>
            <person name="Nakamura Y."/>
            <person name="Ichinomiya M."/>
            <person name="Sato N."/>
            <person name="Blanc-Mathieu R."/>
            <person name="Endo H."/>
            <person name="Kuwata A."/>
            <person name="Ogata H."/>
        </authorList>
    </citation>
    <scope>NUCLEOTIDE SEQUENCE [LARGE SCALE GENOMIC DNA]</scope>
</reference>
<dbReference type="SUPFAM" id="SSF51197">
    <property type="entry name" value="Clavaminate synthase-like"/>
    <property type="match status" value="1"/>
</dbReference>
<keyword evidence="1" id="KW-0472">Membrane</keyword>
<organism evidence="2 3">
    <name type="scientific">Tetraparma gracilis</name>
    <dbReference type="NCBI Taxonomy" id="2962635"/>
    <lineage>
        <taxon>Eukaryota</taxon>
        <taxon>Sar</taxon>
        <taxon>Stramenopiles</taxon>
        <taxon>Ochrophyta</taxon>
        <taxon>Bolidophyceae</taxon>
        <taxon>Parmales</taxon>
        <taxon>Triparmaceae</taxon>
        <taxon>Tetraparma</taxon>
    </lineage>
</organism>
<comment type="caution">
    <text evidence="2">The sequence shown here is derived from an EMBL/GenBank/DDBJ whole genome shotgun (WGS) entry which is preliminary data.</text>
</comment>
<proteinExistence type="predicted"/>
<keyword evidence="1" id="KW-0812">Transmembrane</keyword>
<dbReference type="Proteomes" id="UP001165060">
    <property type="component" value="Unassembled WGS sequence"/>
</dbReference>
<evidence type="ECO:0000256" key="1">
    <source>
        <dbReference type="SAM" id="Phobius"/>
    </source>
</evidence>
<gene>
    <name evidence="2" type="ORF">TeGR_g1584</name>
</gene>
<keyword evidence="1" id="KW-1133">Transmembrane helix</keyword>
<sequence>MTPAQKLEAVMVLNPLPQVLKKGMSVIGSVLRLIRCFFIMIGITMLELPLLLLTLGRETSIPELPPASSMKEEGAIGGKHFKLDVLEAADLAPETLRGYVKRSEPVMIKNVPSQMFDVLVANHAPAVPPGTPEDKLLIDQYTFPRLGEMSKWIMHNIGKRVLYLARFSGGYKGGYAHIDSFPSYNFYFVRRGRKKVYIVPRQYNSLLKFGKGYDSVFVRDDDTTGTKLEWLETIPGYWTFEVEEGDVLLFNNSACIHKFMNLTHNPEIFTMRLAHTDSSPLTLWNDCFNWTGAKYFTDIAFTSKTGVRDTASVEGKPY</sequence>